<dbReference type="SUPFAM" id="SSF52266">
    <property type="entry name" value="SGNH hydrolase"/>
    <property type="match status" value="1"/>
</dbReference>
<reference evidence="4 5" key="1">
    <citation type="submission" date="2018-03" db="EMBL/GenBank/DDBJ databases">
        <title>Chitinolytic properties of Streptosporangium nondiastaticum TBG75A20.</title>
        <authorList>
            <person name="Gayathri V."/>
            <person name="Shiburaj S."/>
        </authorList>
    </citation>
    <scope>NUCLEOTIDE SEQUENCE [LARGE SCALE GENOMIC DNA]</scope>
    <source>
        <strain evidence="4 5">TBG75A20</strain>
    </source>
</reference>
<dbReference type="SUPFAM" id="SSF69318">
    <property type="entry name" value="Integrin alpha N-terminal domain"/>
    <property type="match status" value="1"/>
</dbReference>
<sequence length="538" mass="56839">MVALALSAALGGGLMTADAVVAEPQPSPTAPTPPGGSAVVATAAAKDWKVPRLTVMPLGDSITHGAGSSTESGYRGELWNRLASHTDRLDFVGSKRNGKLPDLDHEGHWGWKIGGLSSNIDRWLPAAQPNVVLLHIGTNDLNDDYHVDTAPRRLGDLIDKITSAAPDMTVLVSSLVPSTTPDTQRRIEQFNAVVPQLVAERRAEGRHVGYVDMGAVTTSDLADDLHPKDSGYVKMAEAFSEGVARAAQDGWIQQRVDVKAAAPRRPAPPGDHRVDIDGDGKADYLVVQDDGSVKAWINNGGTDHGSWSGRGTFATGVGEPGRKVRFADINGDGKADYLVLNDDGTVKAWINNGGTGHGGWSERGTFATGVGEPGRKVRFADINGDGKADYLVVNEYGAVQAWINNGGTGQGSWAGLGTIVGGVGEHDDSIRFADINGDGKADYLAVQDDGSVRAWINRGTDGRARWSELDSYIPSAGEPGRKVRFADIDADGKADYLVLQDNGVIQARINGIGDGQQSWTERGTFATGIGEPGSKVRI</sequence>
<dbReference type="Pfam" id="PF13472">
    <property type="entry name" value="Lipase_GDSL_2"/>
    <property type="match status" value="1"/>
</dbReference>
<keyword evidence="5" id="KW-1185">Reference proteome</keyword>
<organism evidence="4 5">
    <name type="scientific">Streptosporangium nondiastaticum</name>
    <dbReference type="NCBI Taxonomy" id="35764"/>
    <lineage>
        <taxon>Bacteria</taxon>
        <taxon>Bacillati</taxon>
        <taxon>Actinomycetota</taxon>
        <taxon>Actinomycetes</taxon>
        <taxon>Streptosporangiales</taxon>
        <taxon>Streptosporangiaceae</taxon>
        <taxon>Streptosporangium</taxon>
    </lineage>
</organism>
<gene>
    <name evidence="4" type="ORF">B7P34_06020</name>
</gene>
<feature type="chain" id="PRO_5040731723" description="SGNH hydrolase-type esterase domain-containing protein" evidence="2">
    <location>
        <begin position="20"/>
        <end position="538"/>
    </location>
</feature>
<evidence type="ECO:0000256" key="1">
    <source>
        <dbReference type="ARBA" id="ARBA00022729"/>
    </source>
</evidence>
<dbReference type="GO" id="GO:0004622">
    <property type="term" value="F:phosphatidylcholine lysophospholipase activity"/>
    <property type="evidence" value="ECO:0007669"/>
    <property type="project" value="TreeGrafter"/>
</dbReference>
<evidence type="ECO:0000259" key="3">
    <source>
        <dbReference type="Pfam" id="PF13472"/>
    </source>
</evidence>
<comment type="caution">
    <text evidence="4">The sequence shown here is derived from an EMBL/GenBank/DDBJ whole genome shotgun (WGS) entry which is preliminary data.</text>
</comment>
<keyword evidence="1 2" id="KW-0732">Signal</keyword>
<dbReference type="Proteomes" id="UP000242427">
    <property type="component" value="Unassembled WGS sequence"/>
</dbReference>
<dbReference type="CDD" id="cd01833">
    <property type="entry name" value="XynB_like"/>
    <property type="match status" value="1"/>
</dbReference>
<dbReference type="PANTHER" id="PTHR30383">
    <property type="entry name" value="THIOESTERASE 1/PROTEASE 1/LYSOPHOSPHOLIPASE L1"/>
    <property type="match status" value="1"/>
</dbReference>
<dbReference type="Gene3D" id="3.40.50.1110">
    <property type="entry name" value="SGNH hydrolase"/>
    <property type="match status" value="1"/>
</dbReference>
<dbReference type="InterPro" id="IPR051532">
    <property type="entry name" value="Ester_Hydrolysis_Enzymes"/>
</dbReference>
<feature type="signal peptide" evidence="2">
    <location>
        <begin position="1"/>
        <end position="19"/>
    </location>
</feature>
<accession>A0A9X7PIZ2</accession>
<dbReference type="AlphaFoldDB" id="A0A9X7PIZ2"/>
<dbReference type="InterPro" id="IPR013830">
    <property type="entry name" value="SGNH_hydro"/>
</dbReference>
<dbReference type="InterPro" id="IPR013517">
    <property type="entry name" value="FG-GAP"/>
</dbReference>
<name>A0A9X7PIZ2_9ACTN</name>
<proteinExistence type="predicted"/>
<dbReference type="Pfam" id="PF13517">
    <property type="entry name" value="FG-GAP_3"/>
    <property type="match status" value="2"/>
</dbReference>
<dbReference type="OrthoDB" id="3201914at2"/>
<protein>
    <recommendedName>
        <fullName evidence="3">SGNH hydrolase-type esterase domain-containing protein</fullName>
    </recommendedName>
</protein>
<evidence type="ECO:0000313" key="5">
    <source>
        <dbReference type="Proteomes" id="UP000242427"/>
    </source>
</evidence>
<evidence type="ECO:0000313" key="4">
    <source>
        <dbReference type="EMBL" id="PSJ29617.1"/>
    </source>
</evidence>
<dbReference type="InterPro" id="IPR028994">
    <property type="entry name" value="Integrin_alpha_N"/>
</dbReference>
<dbReference type="EMBL" id="PXWG01000008">
    <property type="protein sequence ID" value="PSJ29617.1"/>
    <property type="molecule type" value="Genomic_DNA"/>
</dbReference>
<dbReference type="PANTHER" id="PTHR30383:SF5">
    <property type="entry name" value="SGNH HYDROLASE-TYPE ESTERASE DOMAIN-CONTAINING PROTEIN"/>
    <property type="match status" value="1"/>
</dbReference>
<feature type="domain" description="SGNH hydrolase-type esterase" evidence="3">
    <location>
        <begin position="58"/>
        <end position="232"/>
    </location>
</feature>
<dbReference type="Gene3D" id="2.130.10.130">
    <property type="entry name" value="Integrin alpha, N-terminal"/>
    <property type="match status" value="1"/>
</dbReference>
<dbReference type="InterPro" id="IPR036514">
    <property type="entry name" value="SGNH_hydro_sf"/>
</dbReference>
<evidence type="ECO:0000256" key="2">
    <source>
        <dbReference type="SAM" id="SignalP"/>
    </source>
</evidence>